<dbReference type="Proteomes" id="UP000799118">
    <property type="component" value="Unassembled WGS sequence"/>
</dbReference>
<feature type="region of interest" description="Disordered" evidence="1">
    <location>
        <begin position="105"/>
        <end position="158"/>
    </location>
</feature>
<keyword evidence="3" id="KW-1185">Reference proteome</keyword>
<evidence type="ECO:0000313" key="2">
    <source>
        <dbReference type="EMBL" id="KAE9409057.1"/>
    </source>
</evidence>
<protein>
    <submittedName>
        <fullName evidence="2">Uncharacterized protein</fullName>
    </submittedName>
</protein>
<dbReference type="EMBL" id="ML769389">
    <property type="protein sequence ID" value="KAE9409057.1"/>
    <property type="molecule type" value="Genomic_DNA"/>
</dbReference>
<reference evidence="2" key="1">
    <citation type="journal article" date="2019" name="Environ. Microbiol.">
        <title>Fungal ecological strategies reflected in gene transcription - a case study of two litter decomposers.</title>
        <authorList>
            <person name="Barbi F."/>
            <person name="Kohler A."/>
            <person name="Barry K."/>
            <person name="Baskaran P."/>
            <person name="Daum C."/>
            <person name="Fauchery L."/>
            <person name="Ihrmark K."/>
            <person name="Kuo A."/>
            <person name="LaButti K."/>
            <person name="Lipzen A."/>
            <person name="Morin E."/>
            <person name="Grigoriev I.V."/>
            <person name="Henrissat B."/>
            <person name="Lindahl B."/>
            <person name="Martin F."/>
        </authorList>
    </citation>
    <scope>NUCLEOTIDE SEQUENCE</scope>
    <source>
        <strain evidence="2">JB14</strain>
    </source>
</reference>
<sequence length="235" mass="26000">MAQSSLSEIKEMMSGSDLTRLDGFSVARHLQRSTPTNLKLISHTHEIKLYIWSPPRGGLRTCQLSPESQELLTALQSTELSFKVLDVFEPVPDIEATHNQLSLLSPSLSPLSIPPDTPPERTPSPGSPRYRTPSPGSVNPNPSPRVNPDTRPTPGSIQQINPIPNITQLPQMSTLHPLPAQNECSAPKWDSKYEEQLPTFFEEFETIAKAAGIDTDDTDMKKGILCYADPESMRF</sequence>
<evidence type="ECO:0000256" key="1">
    <source>
        <dbReference type="SAM" id="MobiDB-lite"/>
    </source>
</evidence>
<feature type="compositionally biased region" description="Pro residues" evidence="1">
    <location>
        <begin position="112"/>
        <end position="126"/>
    </location>
</feature>
<gene>
    <name evidence="2" type="ORF">BT96DRAFT_985385</name>
</gene>
<proteinExistence type="predicted"/>
<feature type="compositionally biased region" description="Low complexity" evidence="1">
    <location>
        <begin position="133"/>
        <end position="147"/>
    </location>
</feature>
<evidence type="ECO:0000313" key="3">
    <source>
        <dbReference type="Proteomes" id="UP000799118"/>
    </source>
</evidence>
<organism evidence="2 3">
    <name type="scientific">Gymnopus androsaceus JB14</name>
    <dbReference type="NCBI Taxonomy" id="1447944"/>
    <lineage>
        <taxon>Eukaryota</taxon>
        <taxon>Fungi</taxon>
        <taxon>Dikarya</taxon>
        <taxon>Basidiomycota</taxon>
        <taxon>Agaricomycotina</taxon>
        <taxon>Agaricomycetes</taxon>
        <taxon>Agaricomycetidae</taxon>
        <taxon>Agaricales</taxon>
        <taxon>Marasmiineae</taxon>
        <taxon>Omphalotaceae</taxon>
        <taxon>Gymnopus</taxon>
    </lineage>
</organism>
<accession>A0A6A4IJ86</accession>
<dbReference type="AlphaFoldDB" id="A0A6A4IJ86"/>
<name>A0A6A4IJ86_9AGAR</name>